<feature type="domain" description="Major facilitator superfamily (MFS) profile" evidence="8">
    <location>
        <begin position="15"/>
        <end position="480"/>
    </location>
</feature>
<keyword evidence="6 7" id="KW-0472">Membrane</keyword>
<feature type="transmembrane region" description="Helical" evidence="7">
    <location>
        <begin position="455"/>
        <end position="476"/>
    </location>
</feature>
<feature type="transmembrane region" description="Helical" evidence="7">
    <location>
        <begin position="295"/>
        <end position="317"/>
    </location>
</feature>
<gene>
    <name evidence="9" type="ORF">AC578_2465</name>
</gene>
<dbReference type="PROSITE" id="PS00217">
    <property type="entry name" value="SUGAR_TRANSPORT_2"/>
    <property type="match status" value="1"/>
</dbReference>
<comment type="similarity">
    <text evidence="2">Belongs to the major facilitator superfamily. Sugar transporter (TC 2.A.1.1) family.</text>
</comment>
<feature type="transmembrane region" description="Helical" evidence="7">
    <location>
        <begin position="364"/>
        <end position="384"/>
    </location>
</feature>
<sequence length="527" mass="58453">MRRCYGRGAPLRAGIYVACLSAFLFFGYDQGVLSGLLQNPYFRAQFDEPVESLIRKKRFKSDVIVGITVGSYCLGSLVGCGINFFIGDWLGRRRMIWLAMMLIIIGATLQTSSVNLAHLIIGRVITGLGTGIDSSTVPMYQSELSKKESRGRLVSWEIWFIGAGIVLSYWIDYGFSYVESHAAWRTPIGLQLIFAIIVVFVVWGLPGRSTASDGSTVTPSQLTLQQESPRWLAKRGRVEEAVEVICAVWDLKADDAYVVEEMAAIRAAVALEQSEGAQSTLAVFKDDALKTRRRVILAWFGLFMNQMGGINLVVYYMPTVLVQNVGLSRNTSLLIAGFVQCMFIVGNTLPALALDRMGRRPTMIWGCGLLSGCMMMITILLSIGETKTSSAAIAFFFLFMLIFGATINVVPWVYGPEILPLEARTRGTAISVSAHWLWNFFIVMITPVLINRIDWRTYIIFTITNAAFVPVVYFFYPETSNISLEDIDKIFLPAEMQDYATRNSVEVVHGSGSSSKGHVAKQVEKAV</sequence>
<evidence type="ECO:0000256" key="7">
    <source>
        <dbReference type="SAM" id="Phobius"/>
    </source>
</evidence>
<accession>A0A139HXG8</accession>
<dbReference type="Pfam" id="PF00083">
    <property type="entry name" value="Sugar_tr"/>
    <property type="match status" value="2"/>
</dbReference>
<dbReference type="InterPro" id="IPR005828">
    <property type="entry name" value="MFS_sugar_transport-like"/>
</dbReference>
<dbReference type="SUPFAM" id="SSF103473">
    <property type="entry name" value="MFS general substrate transporter"/>
    <property type="match status" value="1"/>
</dbReference>
<organism evidence="9 10">
    <name type="scientific">Pseudocercospora eumusae</name>
    <dbReference type="NCBI Taxonomy" id="321146"/>
    <lineage>
        <taxon>Eukaryota</taxon>
        <taxon>Fungi</taxon>
        <taxon>Dikarya</taxon>
        <taxon>Ascomycota</taxon>
        <taxon>Pezizomycotina</taxon>
        <taxon>Dothideomycetes</taxon>
        <taxon>Dothideomycetidae</taxon>
        <taxon>Mycosphaerellales</taxon>
        <taxon>Mycosphaerellaceae</taxon>
        <taxon>Pseudocercospora</taxon>
    </lineage>
</organism>
<dbReference type="InterPro" id="IPR020846">
    <property type="entry name" value="MFS_dom"/>
</dbReference>
<evidence type="ECO:0000256" key="5">
    <source>
        <dbReference type="ARBA" id="ARBA00022989"/>
    </source>
</evidence>
<dbReference type="AlphaFoldDB" id="A0A139HXG8"/>
<dbReference type="EMBL" id="LFZN01000003">
    <property type="protein sequence ID" value="KXT07093.1"/>
    <property type="molecule type" value="Genomic_DNA"/>
</dbReference>
<dbReference type="GO" id="GO:0005351">
    <property type="term" value="F:carbohydrate:proton symporter activity"/>
    <property type="evidence" value="ECO:0007669"/>
    <property type="project" value="TreeGrafter"/>
</dbReference>
<dbReference type="InterPro" id="IPR050360">
    <property type="entry name" value="MFS_Sugar_Transporters"/>
</dbReference>
<feature type="transmembrane region" description="Helical" evidence="7">
    <location>
        <begin position="183"/>
        <end position="205"/>
    </location>
</feature>
<dbReference type="PRINTS" id="PR00171">
    <property type="entry name" value="SUGRTRNSPORT"/>
</dbReference>
<keyword evidence="4 7" id="KW-0812">Transmembrane</keyword>
<dbReference type="InterPro" id="IPR003663">
    <property type="entry name" value="Sugar/inositol_transpt"/>
</dbReference>
<evidence type="ECO:0000256" key="6">
    <source>
        <dbReference type="ARBA" id="ARBA00023136"/>
    </source>
</evidence>
<evidence type="ECO:0000256" key="3">
    <source>
        <dbReference type="ARBA" id="ARBA00022448"/>
    </source>
</evidence>
<dbReference type="InterPro" id="IPR005829">
    <property type="entry name" value="Sugar_transporter_CS"/>
</dbReference>
<name>A0A139HXG8_9PEZI</name>
<feature type="transmembrane region" description="Helical" evidence="7">
    <location>
        <begin position="9"/>
        <end position="28"/>
    </location>
</feature>
<evidence type="ECO:0000259" key="8">
    <source>
        <dbReference type="PROSITE" id="PS50850"/>
    </source>
</evidence>
<dbReference type="Gene3D" id="1.20.1250.20">
    <property type="entry name" value="MFS general substrate transporter like domains"/>
    <property type="match status" value="1"/>
</dbReference>
<feature type="transmembrane region" description="Helical" evidence="7">
    <location>
        <begin position="153"/>
        <end position="171"/>
    </location>
</feature>
<dbReference type="OrthoDB" id="6612291at2759"/>
<dbReference type="PANTHER" id="PTHR48022">
    <property type="entry name" value="PLASTIDIC GLUCOSE TRANSPORTER 4"/>
    <property type="match status" value="1"/>
</dbReference>
<feature type="transmembrane region" description="Helical" evidence="7">
    <location>
        <begin position="95"/>
        <end position="114"/>
    </location>
</feature>
<reference evidence="9 10" key="1">
    <citation type="submission" date="2015-07" db="EMBL/GenBank/DDBJ databases">
        <title>Comparative genomics of the Sigatoka disease complex on banana suggests a link between parallel evolutionary changes in Pseudocercospora fijiensis and Pseudocercospora eumusae and increased virulence on the banana host.</title>
        <authorList>
            <person name="Chang T.-C."/>
            <person name="Salvucci A."/>
            <person name="Crous P.W."/>
            <person name="Stergiopoulos I."/>
        </authorList>
    </citation>
    <scope>NUCLEOTIDE SEQUENCE [LARGE SCALE GENOMIC DNA]</scope>
    <source>
        <strain evidence="9 10">CBS 114824</strain>
    </source>
</reference>
<protein>
    <recommendedName>
        <fullName evidence="8">Major facilitator superfamily (MFS) profile domain-containing protein</fullName>
    </recommendedName>
</protein>
<feature type="transmembrane region" description="Helical" evidence="7">
    <location>
        <begin position="390"/>
        <end position="415"/>
    </location>
</feature>
<keyword evidence="10" id="KW-1185">Reference proteome</keyword>
<dbReference type="PROSITE" id="PS50850">
    <property type="entry name" value="MFS"/>
    <property type="match status" value="1"/>
</dbReference>
<dbReference type="Proteomes" id="UP000070133">
    <property type="component" value="Unassembled WGS sequence"/>
</dbReference>
<evidence type="ECO:0000256" key="2">
    <source>
        <dbReference type="ARBA" id="ARBA00010992"/>
    </source>
</evidence>
<keyword evidence="5 7" id="KW-1133">Transmembrane helix</keyword>
<evidence type="ECO:0000256" key="4">
    <source>
        <dbReference type="ARBA" id="ARBA00022692"/>
    </source>
</evidence>
<dbReference type="InterPro" id="IPR036259">
    <property type="entry name" value="MFS_trans_sf"/>
</dbReference>
<feature type="transmembrane region" description="Helical" evidence="7">
    <location>
        <begin position="332"/>
        <end position="352"/>
    </location>
</feature>
<dbReference type="GO" id="GO:0016020">
    <property type="term" value="C:membrane"/>
    <property type="evidence" value="ECO:0007669"/>
    <property type="project" value="UniProtKB-SubCell"/>
</dbReference>
<proteinExistence type="inferred from homology"/>
<feature type="transmembrane region" description="Helical" evidence="7">
    <location>
        <begin position="63"/>
        <end position="86"/>
    </location>
</feature>
<comment type="subcellular location">
    <subcellularLocation>
        <location evidence="1">Membrane</location>
        <topology evidence="1">Multi-pass membrane protein</topology>
    </subcellularLocation>
</comment>
<dbReference type="PANTHER" id="PTHR48022:SF72">
    <property type="entry name" value="MAJOR FACILITATOR SUPERFAMILY (MFS) PROFILE DOMAIN-CONTAINING PROTEIN-RELATED"/>
    <property type="match status" value="1"/>
</dbReference>
<keyword evidence="3" id="KW-0813">Transport</keyword>
<feature type="transmembrane region" description="Helical" evidence="7">
    <location>
        <begin position="427"/>
        <end position="449"/>
    </location>
</feature>
<evidence type="ECO:0000313" key="10">
    <source>
        <dbReference type="Proteomes" id="UP000070133"/>
    </source>
</evidence>
<evidence type="ECO:0000313" key="9">
    <source>
        <dbReference type="EMBL" id="KXT07093.1"/>
    </source>
</evidence>
<evidence type="ECO:0000256" key="1">
    <source>
        <dbReference type="ARBA" id="ARBA00004141"/>
    </source>
</evidence>
<comment type="caution">
    <text evidence="9">The sequence shown here is derived from an EMBL/GenBank/DDBJ whole genome shotgun (WGS) entry which is preliminary data.</text>
</comment>